<organism evidence="1 2">
    <name type="scientific">Absidia repens</name>
    <dbReference type="NCBI Taxonomy" id="90262"/>
    <lineage>
        <taxon>Eukaryota</taxon>
        <taxon>Fungi</taxon>
        <taxon>Fungi incertae sedis</taxon>
        <taxon>Mucoromycota</taxon>
        <taxon>Mucoromycotina</taxon>
        <taxon>Mucoromycetes</taxon>
        <taxon>Mucorales</taxon>
        <taxon>Cunninghamellaceae</taxon>
        <taxon>Absidia</taxon>
    </lineage>
</organism>
<comment type="caution">
    <text evidence="1">The sequence shown here is derived from an EMBL/GenBank/DDBJ whole genome shotgun (WGS) entry which is preliminary data.</text>
</comment>
<protein>
    <submittedName>
        <fullName evidence="1">Uncharacterized protein</fullName>
    </submittedName>
</protein>
<reference evidence="1 2" key="1">
    <citation type="submission" date="2016-07" db="EMBL/GenBank/DDBJ databases">
        <title>Pervasive Adenine N6-methylation of Active Genes in Fungi.</title>
        <authorList>
            <consortium name="DOE Joint Genome Institute"/>
            <person name="Mondo S.J."/>
            <person name="Dannebaum R.O."/>
            <person name="Kuo R.C."/>
            <person name="Labutti K."/>
            <person name="Haridas S."/>
            <person name="Kuo A."/>
            <person name="Salamov A."/>
            <person name="Ahrendt S.R."/>
            <person name="Lipzen A."/>
            <person name="Sullivan W."/>
            <person name="Andreopoulos W.B."/>
            <person name="Clum A."/>
            <person name="Lindquist E."/>
            <person name="Daum C."/>
            <person name="Ramamoorthy G.K."/>
            <person name="Gryganskyi A."/>
            <person name="Culley D."/>
            <person name="Magnuson J.K."/>
            <person name="James T.Y."/>
            <person name="O'Malley M.A."/>
            <person name="Stajich J.E."/>
            <person name="Spatafora J.W."/>
            <person name="Visel A."/>
            <person name="Grigoriev I.V."/>
        </authorList>
    </citation>
    <scope>NUCLEOTIDE SEQUENCE [LARGE SCALE GENOMIC DNA]</scope>
    <source>
        <strain evidence="1 2">NRRL 1336</strain>
    </source>
</reference>
<keyword evidence="2" id="KW-1185">Reference proteome</keyword>
<accession>A0A1X2HDV2</accession>
<name>A0A1X2HDV2_9FUNG</name>
<gene>
    <name evidence="1" type="ORF">BCR42DRAFT_444778</name>
</gene>
<evidence type="ECO:0000313" key="1">
    <source>
        <dbReference type="EMBL" id="ORY97009.1"/>
    </source>
</evidence>
<dbReference type="AlphaFoldDB" id="A0A1X2HDV2"/>
<proteinExistence type="predicted"/>
<sequence>MAFNPAFSGWLTNSSNDSGFGINYSGKVVAHSNGDSGSNNDKDDNSKTSNLPIQLNFFDTKLNDLQLLPTITSLYGLFDGYTGQHFIQSYSTPHCLWVGDVVMHTIFLMLLPCGCE</sequence>
<dbReference type="EMBL" id="MCGE01000071">
    <property type="protein sequence ID" value="ORY97009.1"/>
    <property type="molecule type" value="Genomic_DNA"/>
</dbReference>
<evidence type="ECO:0000313" key="2">
    <source>
        <dbReference type="Proteomes" id="UP000193560"/>
    </source>
</evidence>
<dbReference type="Proteomes" id="UP000193560">
    <property type="component" value="Unassembled WGS sequence"/>
</dbReference>